<dbReference type="OrthoDB" id="9796526at2"/>
<dbReference type="RefSeq" id="WP_074959188.1">
    <property type="nucleotide sequence ID" value="NZ_BJXR01000077.1"/>
</dbReference>
<dbReference type="EMBL" id="BJXR01000077">
    <property type="protein sequence ID" value="GEN13283.1"/>
    <property type="molecule type" value="Genomic_DNA"/>
</dbReference>
<evidence type="ECO:0000313" key="8">
    <source>
        <dbReference type="Proteomes" id="UP000183760"/>
    </source>
</evidence>
<dbReference type="Gene3D" id="3.40.190.290">
    <property type="match status" value="1"/>
</dbReference>
<dbReference type="SUPFAM" id="SSF53850">
    <property type="entry name" value="Periplasmic binding protein-like II"/>
    <property type="match status" value="1"/>
</dbReference>
<dbReference type="PROSITE" id="PS50931">
    <property type="entry name" value="HTH_LYSR"/>
    <property type="match status" value="1"/>
</dbReference>
<comment type="similarity">
    <text evidence="1">Belongs to the LysR transcriptional regulatory family.</text>
</comment>
<dbReference type="InterPro" id="IPR036390">
    <property type="entry name" value="WH_DNA-bd_sf"/>
</dbReference>
<dbReference type="GO" id="GO:0003677">
    <property type="term" value="F:DNA binding"/>
    <property type="evidence" value="ECO:0007669"/>
    <property type="project" value="UniProtKB-KW"/>
</dbReference>
<dbReference type="InterPro" id="IPR005119">
    <property type="entry name" value="LysR_subst-bd"/>
</dbReference>
<evidence type="ECO:0000256" key="4">
    <source>
        <dbReference type="ARBA" id="ARBA00023163"/>
    </source>
</evidence>
<gene>
    <name evidence="6" type="ORF">MFU01_83200</name>
    <name evidence="7" type="ORF">SAMN05443572_116121</name>
</gene>
<dbReference type="Proteomes" id="UP000183760">
    <property type="component" value="Unassembled WGS sequence"/>
</dbReference>
<comment type="caution">
    <text evidence="6">The sequence shown here is derived from an EMBL/GenBank/DDBJ whole genome shotgun (WGS) entry which is preliminary data.</text>
</comment>
<protein>
    <submittedName>
        <fullName evidence="7">Transcriptional regulator, LysR family</fullName>
    </submittedName>
</protein>
<dbReference type="InterPro" id="IPR050176">
    <property type="entry name" value="LTTR"/>
</dbReference>
<dbReference type="AlphaFoldDB" id="A0A511TI35"/>
<keyword evidence="3" id="KW-0238">DNA-binding</keyword>
<proteinExistence type="inferred from homology"/>
<dbReference type="STRING" id="1334629.MFUL124B02_42260"/>
<dbReference type="Pfam" id="PF00126">
    <property type="entry name" value="HTH_1"/>
    <property type="match status" value="1"/>
</dbReference>
<dbReference type="PANTHER" id="PTHR30579:SF3">
    <property type="entry name" value="TRANSCRIPTIONAL REGULATORY PROTEIN"/>
    <property type="match status" value="1"/>
</dbReference>
<dbReference type="SUPFAM" id="SSF46785">
    <property type="entry name" value="Winged helix' DNA-binding domain"/>
    <property type="match status" value="1"/>
</dbReference>
<evidence type="ECO:0000313" key="6">
    <source>
        <dbReference type="EMBL" id="GEN13283.1"/>
    </source>
</evidence>
<evidence type="ECO:0000256" key="2">
    <source>
        <dbReference type="ARBA" id="ARBA00023015"/>
    </source>
</evidence>
<evidence type="ECO:0000313" key="7">
    <source>
        <dbReference type="EMBL" id="SEU41194.1"/>
    </source>
</evidence>
<sequence>MDIPWDDARLFLAIAETGSFSAAAKRLRVGQPTVSRRLAALEYAVGAKLFRRGVEGAALTAAGERLVLPARKMAEWAGEFQRAAESSDSSPKGLVRVTASPFLSFDFLAPFASHVASKHPGLRLEVQSTIQYADLGRGEADLALRTQCTRNADLTCLFTLEVHNAVLVSRALKERLPRRPTLQQLPWVAWAPPYEAVPPNPQLESIIPNFSPAFTSDNYLVLLSAVEAGVGATVCGHISHRFSTRRERNLVELDIDLGPHAKSELHLICAKSALDIPRVRRVSELLVQELERARKR</sequence>
<accession>A0A511TI35</accession>
<keyword evidence="8" id="KW-1185">Reference proteome</keyword>
<keyword evidence="2" id="KW-0805">Transcription regulation</keyword>
<dbReference type="Gene3D" id="1.10.10.10">
    <property type="entry name" value="Winged helix-like DNA-binding domain superfamily/Winged helix DNA-binding domain"/>
    <property type="match status" value="1"/>
</dbReference>
<name>A0A511TI35_MYXFU</name>
<dbReference type="Proteomes" id="UP000321514">
    <property type="component" value="Unassembled WGS sequence"/>
</dbReference>
<dbReference type="EMBL" id="FOIB01000016">
    <property type="protein sequence ID" value="SEU41194.1"/>
    <property type="molecule type" value="Genomic_DNA"/>
</dbReference>
<dbReference type="PANTHER" id="PTHR30579">
    <property type="entry name" value="TRANSCRIPTIONAL REGULATOR"/>
    <property type="match status" value="1"/>
</dbReference>
<dbReference type="InterPro" id="IPR036388">
    <property type="entry name" value="WH-like_DNA-bd_sf"/>
</dbReference>
<reference evidence="7 8" key="1">
    <citation type="submission" date="2016-10" db="EMBL/GenBank/DDBJ databases">
        <authorList>
            <person name="Varghese N."/>
            <person name="Submissions S."/>
        </authorList>
    </citation>
    <scope>NUCLEOTIDE SEQUENCE [LARGE SCALE GENOMIC DNA]</scope>
    <source>
        <strain evidence="7 8">DSM 16525</strain>
    </source>
</reference>
<organism evidence="6 9">
    <name type="scientific">Myxococcus fulvus</name>
    <dbReference type="NCBI Taxonomy" id="33"/>
    <lineage>
        <taxon>Bacteria</taxon>
        <taxon>Pseudomonadati</taxon>
        <taxon>Myxococcota</taxon>
        <taxon>Myxococcia</taxon>
        <taxon>Myxococcales</taxon>
        <taxon>Cystobacterineae</taxon>
        <taxon>Myxococcaceae</taxon>
        <taxon>Myxococcus</taxon>
    </lineage>
</organism>
<dbReference type="PRINTS" id="PR00039">
    <property type="entry name" value="HTHLYSR"/>
</dbReference>
<feature type="domain" description="HTH lysR-type" evidence="5">
    <location>
        <begin position="3"/>
        <end position="60"/>
    </location>
</feature>
<evidence type="ECO:0000313" key="9">
    <source>
        <dbReference type="Proteomes" id="UP000321514"/>
    </source>
</evidence>
<dbReference type="Pfam" id="PF03466">
    <property type="entry name" value="LysR_substrate"/>
    <property type="match status" value="1"/>
</dbReference>
<reference evidence="6 9" key="2">
    <citation type="submission" date="2019-07" db="EMBL/GenBank/DDBJ databases">
        <title>Whole genome shotgun sequence of Myxococcus fulvus NBRC 100333.</title>
        <authorList>
            <person name="Hosoyama A."/>
            <person name="Uohara A."/>
            <person name="Ohji S."/>
            <person name="Ichikawa N."/>
        </authorList>
    </citation>
    <scope>NUCLEOTIDE SEQUENCE [LARGE SCALE GENOMIC DNA]</scope>
    <source>
        <strain evidence="6 9">NBRC 100333</strain>
    </source>
</reference>
<evidence type="ECO:0000256" key="1">
    <source>
        <dbReference type="ARBA" id="ARBA00009437"/>
    </source>
</evidence>
<evidence type="ECO:0000256" key="3">
    <source>
        <dbReference type="ARBA" id="ARBA00023125"/>
    </source>
</evidence>
<dbReference type="InterPro" id="IPR000847">
    <property type="entry name" value="LysR_HTH_N"/>
</dbReference>
<keyword evidence="4" id="KW-0804">Transcription</keyword>
<evidence type="ECO:0000259" key="5">
    <source>
        <dbReference type="PROSITE" id="PS50931"/>
    </source>
</evidence>
<dbReference type="GO" id="GO:0003700">
    <property type="term" value="F:DNA-binding transcription factor activity"/>
    <property type="evidence" value="ECO:0007669"/>
    <property type="project" value="InterPro"/>
</dbReference>